<dbReference type="PROSITE" id="PS50977">
    <property type="entry name" value="HTH_TETR_2"/>
    <property type="match status" value="1"/>
</dbReference>
<organism evidence="6">
    <name type="scientific">uncultured Frankineae bacterium</name>
    <dbReference type="NCBI Taxonomy" id="437475"/>
    <lineage>
        <taxon>Bacteria</taxon>
        <taxon>Bacillati</taxon>
        <taxon>Actinomycetota</taxon>
        <taxon>Actinomycetes</taxon>
        <taxon>Frankiales</taxon>
        <taxon>environmental samples</taxon>
    </lineage>
</organism>
<name>A0A6J4MEI8_9ACTN</name>
<feature type="DNA-binding region" description="H-T-H motif" evidence="4">
    <location>
        <begin position="36"/>
        <end position="55"/>
    </location>
</feature>
<dbReference type="GO" id="GO:0003677">
    <property type="term" value="F:DNA binding"/>
    <property type="evidence" value="ECO:0007669"/>
    <property type="project" value="UniProtKB-UniRule"/>
</dbReference>
<dbReference type="InterPro" id="IPR001647">
    <property type="entry name" value="HTH_TetR"/>
</dbReference>
<dbReference type="SUPFAM" id="SSF46689">
    <property type="entry name" value="Homeodomain-like"/>
    <property type="match status" value="1"/>
</dbReference>
<gene>
    <name evidence="6" type="ORF">AVDCRST_MAG07-3421</name>
</gene>
<evidence type="ECO:0000256" key="2">
    <source>
        <dbReference type="ARBA" id="ARBA00023125"/>
    </source>
</evidence>
<evidence type="ECO:0000256" key="1">
    <source>
        <dbReference type="ARBA" id="ARBA00023015"/>
    </source>
</evidence>
<evidence type="ECO:0000259" key="5">
    <source>
        <dbReference type="PROSITE" id="PS50977"/>
    </source>
</evidence>
<reference evidence="6" key="1">
    <citation type="submission" date="2020-02" db="EMBL/GenBank/DDBJ databases">
        <authorList>
            <person name="Meier V. D."/>
        </authorList>
    </citation>
    <scope>NUCLEOTIDE SEQUENCE</scope>
    <source>
        <strain evidence="6">AVDCRST_MAG07</strain>
    </source>
</reference>
<evidence type="ECO:0000256" key="3">
    <source>
        <dbReference type="ARBA" id="ARBA00023163"/>
    </source>
</evidence>
<keyword evidence="3" id="KW-0804">Transcription</keyword>
<dbReference type="SUPFAM" id="SSF48498">
    <property type="entry name" value="Tetracyclin repressor-like, C-terminal domain"/>
    <property type="match status" value="1"/>
</dbReference>
<dbReference type="InterPro" id="IPR009057">
    <property type="entry name" value="Homeodomain-like_sf"/>
</dbReference>
<dbReference type="Gene3D" id="1.10.357.10">
    <property type="entry name" value="Tetracycline Repressor, domain 2"/>
    <property type="match status" value="1"/>
</dbReference>
<keyword evidence="2 4" id="KW-0238">DNA-binding</keyword>
<sequence length="181" mass="18943">MNRAQPAPAAESGDRRTQLVAAARHLLEAEGRDAVTIRRLGAAVGIRGPSIYKHVPDKAAIEDALTLTGFIEQAEALECVPATFSALARAYRTWALSHPHMHRLLNDRPLDRSALPPGLEDRAGAPLVVACGGDLALARAAWATIKGLVDLEIAARFPPGADIDAAYGAAARAYQGAGAAP</sequence>
<accession>A0A6J4MEI8</accession>
<feature type="domain" description="HTH tetR-type" evidence="5">
    <location>
        <begin position="13"/>
        <end position="73"/>
    </location>
</feature>
<dbReference type="Gene3D" id="1.10.10.60">
    <property type="entry name" value="Homeodomain-like"/>
    <property type="match status" value="1"/>
</dbReference>
<evidence type="ECO:0000313" key="6">
    <source>
        <dbReference type="EMBL" id="CAA9357146.1"/>
    </source>
</evidence>
<dbReference type="InterPro" id="IPR025996">
    <property type="entry name" value="MT1864/Rv1816-like_C"/>
</dbReference>
<dbReference type="InterPro" id="IPR036271">
    <property type="entry name" value="Tet_transcr_reg_TetR-rel_C_sf"/>
</dbReference>
<evidence type="ECO:0000256" key="4">
    <source>
        <dbReference type="PROSITE-ProRule" id="PRU00335"/>
    </source>
</evidence>
<proteinExistence type="predicted"/>
<dbReference type="Pfam" id="PF00440">
    <property type="entry name" value="TetR_N"/>
    <property type="match status" value="1"/>
</dbReference>
<keyword evidence="1" id="KW-0805">Transcription regulation</keyword>
<dbReference type="AlphaFoldDB" id="A0A6J4MEI8"/>
<protein>
    <recommendedName>
        <fullName evidence="5">HTH tetR-type domain-containing protein</fullName>
    </recommendedName>
</protein>
<dbReference type="EMBL" id="CADCUB010000165">
    <property type="protein sequence ID" value="CAA9357146.1"/>
    <property type="molecule type" value="Genomic_DNA"/>
</dbReference>
<dbReference type="Pfam" id="PF13305">
    <property type="entry name" value="TetR_C_33"/>
    <property type="match status" value="1"/>
</dbReference>